<evidence type="ECO:0000256" key="4">
    <source>
        <dbReference type="ARBA" id="ARBA00022840"/>
    </source>
</evidence>
<dbReference type="SMART" id="SM00487">
    <property type="entry name" value="DEXDc"/>
    <property type="match status" value="1"/>
</dbReference>
<evidence type="ECO:0000259" key="5">
    <source>
        <dbReference type="PROSITE" id="PS51192"/>
    </source>
</evidence>
<dbReference type="InterPro" id="IPR007502">
    <property type="entry name" value="Helicase-assoc_dom"/>
</dbReference>
<dbReference type="CDD" id="cd17990">
    <property type="entry name" value="DEXHc_HrpB"/>
    <property type="match status" value="1"/>
</dbReference>
<dbReference type="InterPro" id="IPR010225">
    <property type="entry name" value="HrpB"/>
</dbReference>
<reference evidence="7 8" key="1">
    <citation type="journal article" date="2014" name="Genome Announc.">
        <title>Draft Genome Sequence of Paenibacillus pini JCM 16418T, Isolated from the Rhizosphere of Pine Tree.</title>
        <authorList>
            <person name="Yuki M."/>
            <person name="Oshima K."/>
            <person name="Suda W."/>
            <person name="Oshida Y."/>
            <person name="Kitamura K."/>
            <person name="Iida Y."/>
            <person name="Hattori M."/>
            <person name="Ohkuma M."/>
        </authorList>
    </citation>
    <scope>NUCLEOTIDE SEQUENCE [LARGE SCALE GENOMIC DNA]</scope>
    <source>
        <strain evidence="7 8">JCM 16418</strain>
    </source>
</reference>
<dbReference type="Gene3D" id="3.40.50.300">
    <property type="entry name" value="P-loop containing nucleotide triphosphate hydrolases"/>
    <property type="match status" value="2"/>
</dbReference>
<keyword evidence="3 7" id="KW-0347">Helicase</keyword>
<dbReference type="InterPro" id="IPR014001">
    <property type="entry name" value="Helicase_ATP-bd"/>
</dbReference>
<dbReference type="GO" id="GO:0005524">
    <property type="term" value="F:ATP binding"/>
    <property type="evidence" value="ECO:0007669"/>
    <property type="project" value="UniProtKB-KW"/>
</dbReference>
<feature type="domain" description="Helicase C-terminal" evidence="6">
    <location>
        <begin position="204"/>
        <end position="370"/>
    </location>
</feature>
<dbReference type="NCBIfam" id="TIGR01970">
    <property type="entry name" value="DEAH_box_HrpB"/>
    <property type="match status" value="1"/>
</dbReference>
<dbReference type="OrthoDB" id="9808833at2"/>
<evidence type="ECO:0000256" key="2">
    <source>
        <dbReference type="ARBA" id="ARBA00022801"/>
    </source>
</evidence>
<dbReference type="Proteomes" id="UP000019364">
    <property type="component" value="Unassembled WGS sequence"/>
</dbReference>
<dbReference type="Pfam" id="PF08482">
    <property type="entry name" value="HrpB_C"/>
    <property type="match status" value="1"/>
</dbReference>
<dbReference type="CDD" id="cd18791">
    <property type="entry name" value="SF2_C_RHA"/>
    <property type="match status" value="1"/>
</dbReference>
<dbReference type="SUPFAM" id="SSF52540">
    <property type="entry name" value="P-loop containing nucleoside triphosphate hydrolases"/>
    <property type="match status" value="1"/>
</dbReference>
<dbReference type="PROSITE" id="PS51192">
    <property type="entry name" value="HELICASE_ATP_BIND_1"/>
    <property type="match status" value="1"/>
</dbReference>
<evidence type="ECO:0000259" key="6">
    <source>
        <dbReference type="PROSITE" id="PS51194"/>
    </source>
</evidence>
<keyword evidence="8" id="KW-1185">Reference proteome</keyword>
<dbReference type="STRING" id="1236976.JCM16418_1928"/>
<name>W7YA27_9BACL</name>
<dbReference type="GO" id="GO:0004386">
    <property type="term" value="F:helicase activity"/>
    <property type="evidence" value="ECO:0007669"/>
    <property type="project" value="UniProtKB-KW"/>
</dbReference>
<evidence type="ECO:0000313" key="7">
    <source>
        <dbReference type="EMBL" id="GAF07895.1"/>
    </source>
</evidence>
<dbReference type="InterPro" id="IPR013689">
    <property type="entry name" value="RNA_helicase_ATP-dep_HrpB_C"/>
</dbReference>
<dbReference type="Gene3D" id="1.20.120.1080">
    <property type="match status" value="1"/>
</dbReference>
<dbReference type="SMART" id="SM00847">
    <property type="entry name" value="HA2"/>
    <property type="match status" value="1"/>
</dbReference>
<dbReference type="EMBL" id="BAVZ01000004">
    <property type="protein sequence ID" value="GAF07895.1"/>
    <property type="molecule type" value="Genomic_DNA"/>
</dbReference>
<comment type="caution">
    <text evidence="7">The sequence shown here is derived from an EMBL/GenBank/DDBJ whole genome shotgun (WGS) entry which is preliminary data.</text>
</comment>
<dbReference type="RefSeq" id="WP_036647696.1">
    <property type="nucleotide sequence ID" value="NZ_BAVZ01000004.1"/>
</dbReference>
<organism evidence="7 8">
    <name type="scientific">Paenibacillus pini JCM 16418</name>
    <dbReference type="NCBI Taxonomy" id="1236976"/>
    <lineage>
        <taxon>Bacteria</taxon>
        <taxon>Bacillati</taxon>
        <taxon>Bacillota</taxon>
        <taxon>Bacilli</taxon>
        <taxon>Bacillales</taxon>
        <taxon>Paenibacillaceae</taxon>
        <taxon>Paenibacillus</taxon>
    </lineage>
</organism>
<evidence type="ECO:0000256" key="1">
    <source>
        <dbReference type="ARBA" id="ARBA00022741"/>
    </source>
</evidence>
<accession>W7YA27</accession>
<dbReference type="Pfam" id="PF00270">
    <property type="entry name" value="DEAD"/>
    <property type="match status" value="1"/>
</dbReference>
<sequence length="833" mass="93251">MTSLPILKVLPEVIQTLQKRTAAVLIAEPGAGKTTQVPLAFLNESWLEHKKIIMLEPRRLAVRSAAQFMASSLGEKVGETVGYRVHMDTKISRHTRIEVVTEGILTRMLQSDPELAEVGLIIFDEFHERNLHADLGLALALESQSVLREDMRILIMSATLDAEPVAALLQNAPIIQCPGRQFPVETVYVPRHSDVPLEKATAAVIRQGLTEFPGDMLVFLPGVREIRQVRQEIERGGIPQGCVLRELYGQLPQSRQDEAIRPDPAGNRKIILSTSIAESSLTIDGVQIVVDSGLMRTQVFSARTGMPYLTTVPVSKASADQRKGRAGRTTKGAAYRLWSRTEHDFLRDRNTPEIIQTDLAPLALELATWGVKDPQQLKWLDCPPDAAYTRANGLLHELGALDRGGAITIEGKKMASIGMHPRLARMVLQGMAMGRSQLACMLAVLIQERDPFHKGTPGRDVDIETRMLQWINWLRNDADINQALLADESQLRRMLRESRHMEKSLGIQPDSEMDVKQCGLLLSYAYPDRIGQGRGNGKFLLTSGRRVELLQLQQLSRSSFIVAAVVDDRGAEGRVLLAAELTEAQLYAAHVKDMEEVMQVSWDRDLQGVKARKQFKLGGIILKDSPYPNPPAEAVSTALLEGITVEGLQLLPWSKSSIQLRQRLQYMHVLNSEWPDVSDEALLATLGDWLLPYISGMRTKNDLQRLRMIDVLENRLSWEQRKQLDREVPTHLSVPSGSKIPIDYSSPEHPALAVRLQEMFGLLDTPCIGNGKIPITLHLLSPAQRPVQVTSDLASFWRTGYFEVRKDLKGRYPKHYWPDQPLEAVPTRRTRPQ</sequence>
<gene>
    <name evidence="7" type="ORF">JCM16418_1928</name>
</gene>
<dbReference type="InterPro" id="IPR027417">
    <property type="entry name" value="P-loop_NTPase"/>
</dbReference>
<keyword evidence="1" id="KW-0547">Nucleotide-binding</keyword>
<keyword evidence="4" id="KW-0067">ATP-binding</keyword>
<feature type="domain" description="Helicase ATP-binding" evidence="5">
    <location>
        <begin position="14"/>
        <end position="178"/>
    </location>
</feature>
<evidence type="ECO:0000256" key="3">
    <source>
        <dbReference type="ARBA" id="ARBA00022806"/>
    </source>
</evidence>
<dbReference type="GO" id="GO:0003676">
    <property type="term" value="F:nucleic acid binding"/>
    <property type="evidence" value="ECO:0007669"/>
    <property type="project" value="InterPro"/>
</dbReference>
<dbReference type="GO" id="GO:0016787">
    <property type="term" value="F:hydrolase activity"/>
    <property type="evidence" value="ECO:0007669"/>
    <property type="project" value="UniProtKB-KW"/>
</dbReference>
<dbReference type="InterPro" id="IPR011545">
    <property type="entry name" value="DEAD/DEAH_box_helicase_dom"/>
</dbReference>
<dbReference type="Pfam" id="PF00271">
    <property type="entry name" value="Helicase_C"/>
    <property type="match status" value="1"/>
</dbReference>
<proteinExistence type="predicted"/>
<dbReference type="InterPro" id="IPR049614">
    <property type="entry name" value="HrpB_DEXH"/>
</dbReference>
<dbReference type="PIRSF" id="PIRSF005496">
    <property type="entry name" value="ATP_hel_hrpB"/>
    <property type="match status" value="1"/>
</dbReference>
<dbReference type="PANTHER" id="PTHR43519:SF1">
    <property type="entry name" value="ATP-DEPENDENT RNA HELICASE HRPB"/>
    <property type="match status" value="1"/>
</dbReference>
<keyword evidence="2" id="KW-0378">Hydrolase</keyword>
<dbReference type="PROSITE" id="PS51194">
    <property type="entry name" value="HELICASE_CTER"/>
    <property type="match status" value="1"/>
</dbReference>
<dbReference type="AlphaFoldDB" id="W7YA27"/>
<dbReference type="SMART" id="SM00490">
    <property type="entry name" value="HELICc"/>
    <property type="match status" value="1"/>
</dbReference>
<dbReference type="FunFam" id="3.40.50.300:FF:002125">
    <property type="entry name" value="ATP-dependent helicase HrpB"/>
    <property type="match status" value="1"/>
</dbReference>
<dbReference type="InterPro" id="IPR001650">
    <property type="entry name" value="Helicase_C-like"/>
</dbReference>
<evidence type="ECO:0000313" key="8">
    <source>
        <dbReference type="Proteomes" id="UP000019364"/>
    </source>
</evidence>
<dbReference type="eggNOG" id="COG1643">
    <property type="taxonomic scope" value="Bacteria"/>
</dbReference>
<protein>
    <submittedName>
        <fullName evidence="7">ATP-dependent helicase HrpB</fullName>
    </submittedName>
</protein>
<dbReference type="PANTHER" id="PTHR43519">
    <property type="entry name" value="ATP-DEPENDENT RNA HELICASE HRPB"/>
    <property type="match status" value="1"/>
</dbReference>